<evidence type="ECO:0000256" key="4">
    <source>
        <dbReference type="ARBA" id="ARBA00022568"/>
    </source>
</evidence>
<keyword evidence="7" id="KW-0999">Mitochondrion inner membrane</keyword>
<protein>
    <recommendedName>
        <fullName evidence="16">Calcium uniporter protein C-terminal domain-containing protein</fullName>
    </recommendedName>
</protein>
<evidence type="ECO:0000256" key="5">
    <source>
        <dbReference type="ARBA" id="ARBA00022673"/>
    </source>
</evidence>
<feature type="domain" description="Calcium uniporter protein C-terminal" evidence="16">
    <location>
        <begin position="47"/>
        <end position="176"/>
    </location>
</feature>
<keyword evidence="6 15" id="KW-0812">Transmembrane</keyword>
<comment type="similarity">
    <text evidence="2">Belongs to the MCU (TC 1.A.77) family.</text>
</comment>
<dbReference type="Proteomes" id="UP001430356">
    <property type="component" value="Unassembled WGS sequence"/>
</dbReference>
<dbReference type="GO" id="GO:0015292">
    <property type="term" value="F:uniporter activity"/>
    <property type="evidence" value="ECO:0007669"/>
    <property type="project" value="TreeGrafter"/>
</dbReference>
<evidence type="ECO:0000256" key="2">
    <source>
        <dbReference type="ARBA" id="ARBA00005653"/>
    </source>
</evidence>
<dbReference type="InterPro" id="IPR006769">
    <property type="entry name" value="MCU_C"/>
</dbReference>
<proteinExistence type="inferred from homology"/>
<evidence type="ECO:0000313" key="18">
    <source>
        <dbReference type="Proteomes" id="UP001430356"/>
    </source>
</evidence>
<evidence type="ECO:0000256" key="1">
    <source>
        <dbReference type="ARBA" id="ARBA00004448"/>
    </source>
</evidence>
<reference evidence="17 18" key="1">
    <citation type="journal article" date="2021" name="MBio">
        <title>A New Model Trypanosomatid, Novymonas esmeraldas: Genomic Perception of Its 'Candidatus Pandoraea novymonadis' Endosymbiont.</title>
        <authorList>
            <person name="Zakharova A."/>
            <person name="Saura A."/>
            <person name="Butenko A."/>
            <person name="Podesvova L."/>
            <person name="Warmusova S."/>
            <person name="Kostygov A.Y."/>
            <person name="Nenarokova A."/>
            <person name="Lukes J."/>
            <person name="Opperdoes F.R."/>
            <person name="Yurchenko V."/>
        </authorList>
    </citation>
    <scope>NUCLEOTIDE SEQUENCE [LARGE SCALE GENOMIC DNA]</scope>
    <source>
        <strain evidence="17 18">E262AT.01</strain>
    </source>
</reference>
<dbReference type="GO" id="GO:0051560">
    <property type="term" value="P:mitochondrial calcium ion homeostasis"/>
    <property type="evidence" value="ECO:0007669"/>
    <property type="project" value="InterPro"/>
</dbReference>
<evidence type="ECO:0000256" key="14">
    <source>
        <dbReference type="ARBA" id="ARBA00036634"/>
    </source>
</evidence>
<keyword evidence="9 15" id="KW-1133">Transmembrane helix</keyword>
<dbReference type="Pfam" id="PF04678">
    <property type="entry name" value="MCU"/>
    <property type="match status" value="1"/>
</dbReference>
<name>A0AAW0F431_9TRYP</name>
<organism evidence="17 18">
    <name type="scientific">Novymonas esmeraldas</name>
    <dbReference type="NCBI Taxonomy" id="1808958"/>
    <lineage>
        <taxon>Eukaryota</taxon>
        <taxon>Discoba</taxon>
        <taxon>Euglenozoa</taxon>
        <taxon>Kinetoplastea</taxon>
        <taxon>Metakinetoplastina</taxon>
        <taxon>Trypanosomatida</taxon>
        <taxon>Trypanosomatidae</taxon>
        <taxon>Novymonas</taxon>
    </lineage>
</organism>
<keyword evidence="18" id="KW-1185">Reference proteome</keyword>
<evidence type="ECO:0000256" key="6">
    <source>
        <dbReference type="ARBA" id="ARBA00022692"/>
    </source>
</evidence>
<accession>A0AAW0F431</accession>
<comment type="catalytic activity">
    <reaction evidence="14">
        <text>Ca(2+)(in) = Ca(2+)(out)</text>
        <dbReference type="Rhea" id="RHEA:29671"/>
        <dbReference type="ChEBI" id="CHEBI:29108"/>
    </reaction>
</comment>
<evidence type="ECO:0000256" key="13">
    <source>
        <dbReference type="ARBA" id="ARBA00023303"/>
    </source>
</evidence>
<evidence type="ECO:0000256" key="10">
    <source>
        <dbReference type="ARBA" id="ARBA00023065"/>
    </source>
</evidence>
<dbReference type="GO" id="GO:1990246">
    <property type="term" value="C:uniplex complex"/>
    <property type="evidence" value="ECO:0007669"/>
    <property type="project" value="TreeGrafter"/>
</dbReference>
<evidence type="ECO:0000256" key="11">
    <source>
        <dbReference type="ARBA" id="ARBA00023128"/>
    </source>
</evidence>
<feature type="transmembrane region" description="Helical" evidence="15">
    <location>
        <begin position="127"/>
        <end position="144"/>
    </location>
</feature>
<dbReference type="PANTHER" id="PTHR13462">
    <property type="entry name" value="CALCIUM UNIPORTER PROTEIN, MITOCHONDRIAL"/>
    <property type="match status" value="1"/>
</dbReference>
<dbReference type="GO" id="GO:0036444">
    <property type="term" value="P:calcium import into the mitochondrion"/>
    <property type="evidence" value="ECO:0007669"/>
    <property type="project" value="TreeGrafter"/>
</dbReference>
<gene>
    <name evidence="17" type="ORF">NESM_000067800</name>
</gene>
<dbReference type="AlphaFoldDB" id="A0AAW0F431"/>
<comment type="caution">
    <text evidence="17">The sequence shown here is derived from an EMBL/GenBank/DDBJ whole genome shotgun (WGS) entry which is preliminary data.</text>
</comment>
<evidence type="ECO:0000256" key="8">
    <source>
        <dbReference type="ARBA" id="ARBA00022837"/>
    </source>
</evidence>
<evidence type="ECO:0000259" key="16">
    <source>
        <dbReference type="Pfam" id="PF04678"/>
    </source>
</evidence>
<keyword evidence="11" id="KW-0496">Mitochondrion</keyword>
<keyword evidence="4" id="KW-0109">Calcium transport</keyword>
<evidence type="ECO:0000256" key="15">
    <source>
        <dbReference type="SAM" id="Phobius"/>
    </source>
</evidence>
<keyword evidence="10" id="KW-0406">Ion transport</keyword>
<evidence type="ECO:0000256" key="3">
    <source>
        <dbReference type="ARBA" id="ARBA00022448"/>
    </source>
</evidence>
<dbReference type="EMBL" id="JAECZO010000004">
    <property type="protein sequence ID" value="KAK7200171.1"/>
    <property type="molecule type" value="Genomic_DNA"/>
</dbReference>
<keyword evidence="3" id="KW-0813">Transport</keyword>
<keyword evidence="13" id="KW-0407">Ion channel</keyword>
<sequence>MLRPLLHRRCMCPAATTHTSACVAAVARRWAASTAAPPPRHRAAAAAAVDVATLRAARDGHLRRTLDAKRQELAAMERVKAQCDAAAARYPDAFMKGIFAFLVMQTAVLFDWTYVHFDWALVEPITYLVGYSATWIAIAWYGTMQHEFGYESLRRLLQSTKSRKLYAVHGFDVQAHELLKMEVAKLDAVVRSLHGL</sequence>
<dbReference type="InterPro" id="IPR039055">
    <property type="entry name" value="MCU_fam"/>
</dbReference>
<evidence type="ECO:0000313" key="17">
    <source>
        <dbReference type="EMBL" id="KAK7200171.1"/>
    </source>
</evidence>
<keyword evidence="8" id="KW-0106">Calcium</keyword>
<comment type="subcellular location">
    <subcellularLocation>
        <location evidence="1">Mitochondrion inner membrane</location>
        <topology evidence="1">Multi-pass membrane protein</topology>
    </subcellularLocation>
</comment>
<keyword evidence="5" id="KW-0107">Calcium channel</keyword>
<keyword evidence="12 15" id="KW-0472">Membrane</keyword>
<evidence type="ECO:0000256" key="7">
    <source>
        <dbReference type="ARBA" id="ARBA00022792"/>
    </source>
</evidence>
<evidence type="ECO:0000256" key="12">
    <source>
        <dbReference type="ARBA" id="ARBA00023136"/>
    </source>
</evidence>
<evidence type="ECO:0000256" key="9">
    <source>
        <dbReference type="ARBA" id="ARBA00022989"/>
    </source>
</evidence>
<dbReference type="PANTHER" id="PTHR13462:SF10">
    <property type="entry name" value="CALCIUM UNIPORTER PROTEIN, MITOCHONDRIAL"/>
    <property type="match status" value="1"/>
</dbReference>
<dbReference type="GO" id="GO:0005262">
    <property type="term" value="F:calcium channel activity"/>
    <property type="evidence" value="ECO:0007669"/>
    <property type="project" value="UniProtKB-KW"/>
</dbReference>
<feature type="transmembrane region" description="Helical" evidence="15">
    <location>
        <begin position="98"/>
        <end position="115"/>
    </location>
</feature>